<feature type="transmembrane region" description="Helical" evidence="1">
    <location>
        <begin position="196"/>
        <end position="220"/>
    </location>
</feature>
<dbReference type="AlphaFoldDB" id="A0A318TWK5"/>
<dbReference type="RefSeq" id="WP_107934536.1">
    <property type="nucleotide sequence ID" value="NZ_CP085009.1"/>
</dbReference>
<protein>
    <recommendedName>
        <fullName evidence="4">Yip1-like protein</fullName>
    </recommendedName>
</protein>
<evidence type="ECO:0008006" key="4">
    <source>
        <dbReference type="Google" id="ProtNLM"/>
    </source>
</evidence>
<comment type="caution">
    <text evidence="2">The sequence shown here is derived from an EMBL/GenBank/DDBJ whole genome shotgun (WGS) entry which is preliminary data.</text>
</comment>
<reference evidence="2 3" key="1">
    <citation type="submission" date="2018-06" db="EMBL/GenBank/DDBJ databases">
        <title>Genomic Encyclopedia of Archaeal and Bacterial Type Strains, Phase II (KMG-II): from individual species to whole genera.</title>
        <authorList>
            <person name="Goeker M."/>
        </authorList>
    </citation>
    <scope>NUCLEOTIDE SEQUENCE [LARGE SCALE GENOMIC DNA]</scope>
    <source>
        <strain evidence="2 3">KACC 16626</strain>
    </source>
</reference>
<proteinExistence type="predicted"/>
<keyword evidence="1" id="KW-0472">Membrane</keyword>
<accession>A0A318TWK5</accession>
<sequence>MDYQFRFWQSLLNPSKLAFALDNQEQNHRLKGYHSRFFILLGLTIFFFVIRSVWGMGSENLTHLMAENLEEEYIVGRYLAVLGAAIKGLLFFAFHYYFVAICLAILTDYSFKAISKIQIFVIASILLEKAILFIVFAMSGFTTAISFLSLGPISTYLTDESFVIYFFNQLSIATAVAIFIQYSFLSQWEDESKGLLLTKIIGIHIFFALVTAGISVLPLYDYVTKVVGL</sequence>
<feature type="transmembrane region" description="Helical" evidence="1">
    <location>
        <begin position="162"/>
        <end position="184"/>
    </location>
</feature>
<dbReference type="EMBL" id="QJTJ01000001">
    <property type="protein sequence ID" value="PYF08783.1"/>
    <property type="molecule type" value="Genomic_DNA"/>
</dbReference>
<feature type="transmembrane region" description="Helical" evidence="1">
    <location>
        <begin position="119"/>
        <end position="150"/>
    </location>
</feature>
<name>A0A318TWK5_9BACL</name>
<dbReference type="OrthoDB" id="2448731at2"/>
<gene>
    <name evidence="2" type="ORF">BJ095_1012</name>
</gene>
<keyword evidence="1" id="KW-1133">Transmembrane helix</keyword>
<evidence type="ECO:0000256" key="1">
    <source>
        <dbReference type="SAM" id="Phobius"/>
    </source>
</evidence>
<keyword evidence="1" id="KW-0812">Transmembrane</keyword>
<evidence type="ECO:0000313" key="2">
    <source>
        <dbReference type="EMBL" id="PYF08783.1"/>
    </source>
</evidence>
<feature type="transmembrane region" description="Helical" evidence="1">
    <location>
        <begin position="74"/>
        <end position="107"/>
    </location>
</feature>
<evidence type="ECO:0000313" key="3">
    <source>
        <dbReference type="Proteomes" id="UP000247416"/>
    </source>
</evidence>
<keyword evidence="3" id="KW-1185">Reference proteome</keyword>
<feature type="transmembrane region" description="Helical" evidence="1">
    <location>
        <begin position="37"/>
        <end position="54"/>
    </location>
</feature>
<dbReference type="Proteomes" id="UP000247416">
    <property type="component" value="Unassembled WGS sequence"/>
</dbReference>
<organism evidence="2 3">
    <name type="scientific">Ureibacillus chungkukjangi</name>
    <dbReference type="NCBI Taxonomy" id="1202712"/>
    <lineage>
        <taxon>Bacteria</taxon>
        <taxon>Bacillati</taxon>
        <taxon>Bacillota</taxon>
        <taxon>Bacilli</taxon>
        <taxon>Bacillales</taxon>
        <taxon>Caryophanaceae</taxon>
        <taxon>Ureibacillus</taxon>
    </lineage>
</organism>